<dbReference type="OrthoDB" id="9799612at2"/>
<dbReference type="Gene3D" id="3.40.50.1820">
    <property type="entry name" value="alpha/beta hydrolase"/>
    <property type="match status" value="1"/>
</dbReference>
<dbReference type="KEGG" id="mamo:A6B35_32675"/>
<dbReference type="Proteomes" id="UP000002949">
    <property type="component" value="Unassembled WGS sequence"/>
</dbReference>
<dbReference type="Pfam" id="PF12697">
    <property type="entry name" value="Abhydrolase_6"/>
    <property type="match status" value="1"/>
</dbReference>
<proteinExistence type="predicted"/>
<keyword evidence="2" id="KW-0378">Hydrolase</keyword>
<dbReference type="InterPro" id="IPR029058">
    <property type="entry name" value="AB_hydrolase_fold"/>
</dbReference>
<dbReference type="EMBL" id="AGSN01000155">
    <property type="protein sequence ID" value="EHH09574.1"/>
    <property type="molecule type" value="Genomic_DNA"/>
</dbReference>
<reference evidence="2 3" key="1">
    <citation type="journal article" date="2012" name="J. Bacteriol.">
        <title>Draft Genome Sequence of Plant Growth-Promoting Rhizobium Mesorhizobium amorphae, Isolated from Zinc-Lead Mine Tailings.</title>
        <authorList>
            <person name="Hao X."/>
            <person name="Lin Y."/>
            <person name="Johnstone L."/>
            <person name="Baltrus D.A."/>
            <person name="Miller S.J."/>
            <person name="Wei G."/>
            <person name="Rensing C."/>
        </authorList>
    </citation>
    <scope>NUCLEOTIDE SEQUENCE [LARGE SCALE GENOMIC DNA]</scope>
    <source>
        <strain evidence="2 3">CCNWGS0123</strain>
    </source>
</reference>
<dbReference type="SUPFAM" id="SSF53474">
    <property type="entry name" value="alpha/beta-Hydrolases"/>
    <property type="match status" value="1"/>
</dbReference>
<dbReference type="InterPro" id="IPR000073">
    <property type="entry name" value="AB_hydrolase_1"/>
</dbReference>
<dbReference type="PRINTS" id="PR00111">
    <property type="entry name" value="ABHYDROLASE"/>
</dbReference>
<protein>
    <submittedName>
        <fullName evidence="2">Alpha/beta hydrolase fold protein</fullName>
    </submittedName>
</protein>
<dbReference type="GO" id="GO:0016020">
    <property type="term" value="C:membrane"/>
    <property type="evidence" value="ECO:0007669"/>
    <property type="project" value="TreeGrafter"/>
</dbReference>
<name>G6YF93_9HYPH</name>
<sequence length="267" mass="30059">MDGPVNKKIVDMSGFDRSEYVVSGVRTAVYSIGSGRPVIYLHGGGTFPGFDFVREWARDRRVIVPYHPGFGESDDDPRIDDVSDYIFHYIDLFNQMGLDEVDIVAHSLGAWIAAEYASVQAPRIGRLVLVAPNGVVIPEFPNPDSFKIPKEQLHEYLTADPSVALRYFPDGHDIDFLTLGFRELTAFSRVGWEYPQGNPKLRQRIHLITCPTLLLWGQEDRFFPVGGAKTWQELLPKSELRILPKTGHLVLGENPDAPGIVHEFLTR</sequence>
<dbReference type="eggNOG" id="COG2267">
    <property type="taxonomic scope" value="Bacteria"/>
</dbReference>
<gene>
    <name evidence="2" type="ORF">MEA186_23201</name>
</gene>
<dbReference type="GO" id="GO:0016787">
    <property type="term" value="F:hydrolase activity"/>
    <property type="evidence" value="ECO:0007669"/>
    <property type="project" value="UniProtKB-KW"/>
</dbReference>
<dbReference type="RefSeq" id="WP_006204337.1">
    <property type="nucleotide sequence ID" value="NZ_AGSN01000155.1"/>
</dbReference>
<dbReference type="PANTHER" id="PTHR43798:SF33">
    <property type="entry name" value="HYDROLASE, PUTATIVE (AFU_ORTHOLOGUE AFUA_2G14860)-RELATED"/>
    <property type="match status" value="1"/>
</dbReference>
<dbReference type="PANTHER" id="PTHR43798">
    <property type="entry name" value="MONOACYLGLYCEROL LIPASE"/>
    <property type="match status" value="1"/>
</dbReference>
<keyword evidence="3" id="KW-1185">Reference proteome</keyword>
<organism evidence="2 3">
    <name type="scientific">Mesorhizobium amorphae CCNWGS0123</name>
    <dbReference type="NCBI Taxonomy" id="1082933"/>
    <lineage>
        <taxon>Bacteria</taxon>
        <taxon>Pseudomonadati</taxon>
        <taxon>Pseudomonadota</taxon>
        <taxon>Alphaproteobacteria</taxon>
        <taxon>Hyphomicrobiales</taxon>
        <taxon>Phyllobacteriaceae</taxon>
        <taxon>Mesorhizobium</taxon>
    </lineage>
</organism>
<evidence type="ECO:0000313" key="2">
    <source>
        <dbReference type="EMBL" id="EHH09574.1"/>
    </source>
</evidence>
<evidence type="ECO:0000313" key="3">
    <source>
        <dbReference type="Proteomes" id="UP000002949"/>
    </source>
</evidence>
<accession>G6YF93</accession>
<dbReference type="AlphaFoldDB" id="G6YF93"/>
<dbReference type="InterPro" id="IPR050266">
    <property type="entry name" value="AB_hydrolase_sf"/>
</dbReference>
<evidence type="ECO:0000259" key="1">
    <source>
        <dbReference type="Pfam" id="PF12697"/>
    </source>
</evidence>
<feature type="domain" description="AB hydrolase-1" evidence="1">
    <location>
        <begin position="38"/>
        <end position="257"/>
    </location>
</feature>
<dbReference type="PATRIC" id="fig|1082933.3.peg.4518"/>